<feature type="transmembrane region" description="Helical" evidence="4">
    <location>
        <begin position="35"/>
        <end position="55"/>
    </location>
</feature>
<dbReference type="RefSeq" id="WP_380941316.1">
    <property type="nucleotide sequence ID" value="NZ_JBHUFC010000006.1"/>
</dbReference>
<dbReference type="PANTHER" id="PTHR32089:SF112">
    <property type="entry name" value="LYSOZYME-LIKE PROTEIN-RELATED"/>
    <property type="match status" value="1"/>
</dbReference>
<dbReference type="PANTHER" id="PTHR32089">
    <property type="entry name" value="METHYL-ACCEPTING CHEMOTAXIS PROTEIN MCPB"/>
    <property type="match status" value="1"/>
</dbReference>
<dbReference type="EMBL" id="JBHUFC010000006">
    <property type="protein sequence ID" value="MFD1788946.1"/>
    <property type="molecule type" value="Genomic_DNA"/>
</dbReference>
<feature type="transmembrane region" description="Helical" evidence="4">
    <location>
        <begin position="175"/>
        <end position="192"/>
    </location>
</feature>
<comment type="caution">
    <text evidence="6">The sequence shown here is derived from an EMBL/GenBank/DDBJ whole genome shotgun (WGS) entry which is preliminary data.</text>
</comment>
<proteinExistence type="predicted"/>
<dbReference type="InterPro" id="IPR004089">
    <property type="entry name" value="MCPsignal_dom"/>
</dbReference>
<keyword evidence="1 2" id="KW-0807">Transducer</keyword>
<reference evidence="7" key="1">
    <citation type="journal article" date="2019" name="Int. J. Syst. Evol. Microbiol.">
        <title>The Global Catalogue of Microorganisms (GCM) 10K type strain sequencing project: providing services to taxonomists for standard genome sequencing and annotation.</title>
        <authorList>
            <consortium name="The Broad Institute Genomics Platform"/>
            <consortium name="The Broad Institute Genome Sequencing Center for Infectious Disease"/>
            <person name="Wu L."/>
            <person name="Ma J."/>
        </authorList>
    </citation>
    <scope>NUCLEOTIDE SEQUENCE [LARGE SCALE GENOMIC DNA]</scope>
    <source>
        <strain evidence="7">Q85</strain>
    </source>
</reference>
<keyword evidence="3" id="KW-0175">Coiled coil</keyword>
<evidence type="ECO:0000256" key="1">
    <source>
        <dbReference type="ARBA" id="ARBA00023224"/>
    </source>
</evidence>
<feature type="transmembrane region" description="Helical" evidence="4">
    <location>
        <begin position="152"/>
        <end position="169"/>
    </location>
</feature>
<keyword evidence="4" id="KW-1133">Transmembrane helix</keyword>
<protein>
    <submittedName>
        <fullName evidence="6">Methyl-accepting chemotaxis protein</fullName>
    </submittedName>
</protein>
<keyword evidence="4" id="KW-0812">Transmembrane</keyword>
<gene>
    <name evidence="6" type="ORF">ACFSC3_15380</name>
</gene>
<accession>A0ABW4NGK7</accession>
<name>A0ABW4NGK7_9SPHN</name>
<evidence type="ECO:0000313" key="7">
    <source>
        <dbReference type="Proteomes" id="UP001597283"/>
    </source>
</evidence>
<feature type="coiled-coil region" evidence="3">
    <location>
        <begin position="220"/>
        <end position="250"/>
    </location>
</feature>
<feature type="transmembrane region" description="Helical" evidence="4">
    <location>
        <begin position="99"/>
        <end position="121"/>
    </location>
</feature>
<dbReference type="SMART" id="SM00283">
    <property type="entry name" value="MA"/>
    <property type="match status" value="1"/>
</dbReference>
<evidence type="ECO:0000256" key="4">
    <source>
        <dbReference type="SAM" id="Phobius"/>
    </source>
</evidence>
<feature type="domain" description="Methyl-accepting transducer" evidence="5">
    <location>
        <begin position="254"/>
        <end position="494"/>
    </location>
</feature>
<sequence length="528" mass="55485">MSANYQSFQRIVGLGQGDDALPKSLIQAQLRAARAGYPATFASTVIAGGAVFWSAPFQVTTNFAAALLCIVALLSLVRWRAERRVDWMFDDARAAILSFARLSFITALSWGVLMALLTATSQGDERLFAACCLIGVMSVGALSAAAVPLASLAFLSGSLIGAVMTIVLADIPMRIFAALAVFMILLARSILLQAKLFVDNHHAEVQLANATRGRADAELMARAEQERAALAEARARQVAQERRIDDRQAEMTTLAGRFEQSVGQALAALGEAAQDARASADMLVGIGDRQTQEAAAIAESTRRTDEAADTMRSTAESLAQSHATIARRIGDHAAQTSAAVANSRENEREIGELVDTAQEIGTIVAAIAQIAGQTNLLALNATIEAARAGDAGRGFAVVATEVKALASQTQRATADIDRQITGMQARVARVAQGLDSVLAQLGTISRLADEIATETAGQTRVTGTIVEDARRAAAVAADLRDGIERSINSSEVTRRLTGGVATSSTDVARQVQALADAAQSFLADLRAA</sequence>
<keyword evidence="4" id="KW-0472">Membrane</keyword>
<evidence type="ECO:0000256" key="3">
    <source>
        <dbReference type="SAM" id="Coils"/>
    </source>
</evidence>
<evidence type="ECO:0000256" key="2">
    <source>
        <dbReference type="PROSITE-ProRule" id="PRU00284"/>
    </source>
</evidence>
<keyword evidence="7" id="KW-1185">Reference proteome</keyword>
<organism evidence="6 7">
    <name type="scientific">Sphingomonas floccifaciens</name>
    <dbReference type="NCBI Taxonomy" id="1844115"/>
    <lineage>
        <taxon>Bacteria</taxon>
        <taxon>Pseudomonadati</taxon>
        <taxon>Pseudomonadota</taxon>
        <taxon>Alphaproteobacteria</taxon>
        <taxon>Sphingomonadales</taxon>
        <taxon>Sphingomonadaceae</taxon>
        <taxon>Sphingomonas</taxon>
    </lineage>
</organism>
<dbReference type="Gene3D" id="1.10.287.950">
    <property type="entry name" value="Methyl-accepting chemotaxis protein"/>
    <property type="match status" value="1"/>
</dbReference>
<evidence type="ECO:0000259" key="5">
    <source>
        <dbReference type="PROSITE" id="PS50111"/>
    </source>
</evidence>
<evidence type="ECO:0000313" key="6">
    <source>
        <dbReference type="EMBL" id="MFD1788946.1"/>
    </source>
</evidence>
<dbReference type="PROSITE" id="PS50111">
    <property type="entry name" value="CHEMOTAXIS_TRANSDUC_2"/>
    <property type="match status" value="1"/>
</dbReference>
<dbReference type="Proteomes" id="UP001597283">
    <property type="component" value="Unassembled WGS sequence"/>
</dbReference>
<dbReference type="Pfam" id="PF00015">
    <property type="entry name" value="MCPsignal"/>
    <property type="match status" value="1"/>
</dbReference>
<dbReference type="SUPFAM" id="SSF58104">
    <property type="entry name" value="Methyl-accepting chemotaxis protein (MCP) signaling domain"/>
    <property type="match status" value="1"/>
</dbReference>
<feature type="transmembrane region" description="Helical" evidence="4">
    <location>
        <begin position="61"/>
        <end position="79"/>
    </location>
</feature>